<dbReference type="EMBL" id="LNAL01000006">
    <property type="protein sequence ID" value="KUG07938.1"/>
    <property type="molecule type" value="Genomic_DNA"/>
</dbReference>
<name>A0A9X0L4R7_SOLP1</name>
<sequence length="112" mass="12113">MHLSEQLAVPATVQLRLQREVLAAVQQLMRSKPQKGTTLYPVAPLPVLDSLTAGVPARHVLGTVRHGFTRTSENYQGQVAKTLGVGLLTLGMYVPVAVKASAGLYAFVYDRQ</sequence>
<dbReference type="Proteomes" id="UP000054223">
    <property type="component" value="Unassembled WGS sequence"/>
</dbReference>
<reference evidence="1 2" key="1">
    <citation type="submission" date="2015-11" db="EMBL/GenBank/DDBJ databases">
        <title>Solirubrum puertoriconensis gen. nov. an environmental bacteria isolated in Puerto Rico.</title>
        <authorList>
            <person name="Cuebas-Irizarry M.F."/>
            <person name="Montalvo-Rodriguez R."/>
        </authorList>
    </citation>
    <scope>NUCLEOTIDE SEQUENCE [LARGE SCALE GENOMIC DNA]</scope>
    <source>
        <strain evidence="1 2">MC1A</strain>
    </source>
</reference>
<evidence type="ECO:0000313" key="1">
    <source>
        <dbReference type="EMBL" id="KUG07938.1"/>
    </source>
</evidence>
<comment type="caution">
    <text evidence="1">The sequence shown here is derived from an EMBL/GenBank/DDBJ whole genome shotgun (WGS) entry which is preliminary data.</text>
</comment>
<proteinExistence type="predicted"/>
<dbReference type="AlphaFoldDB" id="A0A9X0L4R7"/>
<gene>
    <name evidence="1" type="ORF">ASU33_06930</name>
</gene>
<protein>
    <submittedName>
        <fullName evidence="1">Uncharacterized protein</fullName>
    </submittedName>
</protein>
<organism evidence="1 2">
    <name type="scientific">Solirubrum puertoriconensis</name>
    <dbReference type="NCBI Taxonomy" id="1751427"/>
    <lineage>
        <taxon>Bacteria</taxon>
        <taxon>Pseudomonadati</taxon>
        <taxon>Bacteroidota</taxon>
        <taxon>Cytophagia</taxon>
        <taxon>Cytophagales</taxon>
    </lineage>
</organism>
<accession>A0A9X0L4R7</accession>
<keyword evidence="2" id="KW-1185">Reference proteome</keyword>
<evidence type="ECO:0000313" key="2">
    <source>
        <dbReference type="Proteomes" id="UP000054223"/>
    </source>
</evidence>